<dbReference type="EMBL" id="BSYO01000013">
    <property type="protein sequence ID" value="GMH14059.1"/>
    <property type="molecule type" value="Genomic_DNA"/>
</dbReference>
<comment type="caution">
    <text evidence="1">The sequence shown here is derived from an EMBL/GenBank/DDBJ whole genome shotgun (WGS) entry which is preliminary data.</text>
</comment>
<reference evidence="1" key="1">
    <citation type="submission" date="2023-05" db="EMBL/GenBank/DDBJ databases">
        <title>Nepenthes gracilis genome sequencing.</title>
        <authorList>
            <person name="Fukushima K."/>
        </authorList>
    </citation>
    <scope>NUCLEOTIDE SEQUENCE</scope>
    <source>
        <strain evidence="1">SING2019-196</strain>
    </source>
</reference>
<organism evidence="1 2">
    <name type="scientific">Nepenthes gracilis</name>
    <name type="common">Slender pitcher plant</name>
    <dbReference type="NCBI Taxonomy" id="150966"/>
    <lineage>
        <taxon>Eukaryota</taxon>
        <taxon>Viridiplantae</taxon>
        <taxon>Streptophyta</taxon>
        <taxon>Embryophyta</taxon>
        <taxon>Tracheophyta</taxon>
        <taxon>Spermatophyta</taxon>
        <taxon>Magnoliopsida</taxon>
        <taxon>eudicotyledons</taxon>
        <taxon>Gunneridae</taxon>
        <taxon>Pentapetalae</taxon>
        <taxon>Caryophyllales</taxon>
        <taxon>Nepenthaceae</taxon>
        <taxon>Nepenthes</taxon>
    </lineage>
</organism>
<dbReference type="Proteomes" id="UP001279734">
    <property type="component" value="Unassembled WGS sequence"/>
</dbReference>
<protein>
    <submittedName>
        <fullName evidence="1">Uncharacterized protein</fullName>
    </submittedName>
</protein>
<sequence>MMRLPSFVCMPCRLVWFGNYPYLSWVFLLMLETFAGVGARECCSCLNADGLLSLLQLWLADPIGVKGAELLNVELPLSEENEPLLEADAAAFKRPCCFDYGIVDEFLWDLERFFVSSAILFSPILKNCRGSGATIEAIFGICSSAAAVCFLGC</sequence>
<accession>A0AAD3SNL1</accession>
<evidence type="ECO:0000313" key="1">
    <source>
        <dbReference type="EMBL" id="GMH14059.1"/>
    </source>
</evidence>
<keyword evidence="2" id="KW-1185">Reference proteome</keyword>
<proteinExistence type="predicted"/>
<dbReference type="AlphaFoldDB" id="A0AAD3SNL1"/>
<gene>
    <name evidence="1" type="ORF">Nepgr_015900</name>
</gene>
<evidence type="ECO:0000313" key="2">
    <source>
        <dbReference type="Proteomes" id="UP001279734"/>
    </source>
</evidence>
<name>A0AAD3SNL1_NEPGR</name>